<accession>A0A643FIX2</accession>
<dbReference type="AlphaFoldDB" id="A0A643FIX2"/>
<feature type="region of interest" description="Disordered" evidence="2">
    <location>
        <begin position="45"/>
        <end position="127"/>
    </location>
</feature>
<dbReference type="SUPFAM" id="SSF53850">
    <property type="entry name" value="Periplasmic binding protein-like II"/>
    <property type="match status" value="1"/>
</dbReference>
<dbReference type="PANTHER" id="PTHR35936:SF17">
    <property type="entry name" value="ARGININE-BINDING EXTRACELLULAR PROTEIN ARTP"/>
    <property type="match status" value="1"/>
</dbReference>
<name>A0A643FIX2_IDEDE</name>
<dbReference type="Proteomes" id="UP000430120">
    <property type="component" value="Unassembled WGS sequence"/>
</dbReference>
<evidence type="ECO:0000256" key="2">
    <source>
        <dbReference type="SAM" id="MobiDB-lite"/>
    </source>
</evidence>
<dbReference type="InterPro" id="IPR001638">
    <property type="entry name" value="Solute-binding_3/MltF_N"/>
</dbReference>
<keyword evidence="5" id="KW-1185">Reference proteome</keyword>
<dbReference type="PANTHER" id="PTHR35936">
    <property type="entry name" value="MEMBRANE-BOUND LYTIC MUREIN TRANSGLYCOSYLASE F"/>
    <property type="match status" value="1"/>
</dbReference>
<dbReference type="OrthoDB" id="9768183at2"/>
<evidence type="ECO:0000259" key="3">
    <source>
        <dbReference type="SMART" id="SM00062"/>
    </source>
</evidence>
<keyword evidence="1" id="KW-0732">Signal</keyword>
<organism evidence="4 5">
    <name type="scientific">Ideonella dechloratans</name>
    <dbReference type="NCBI Taxonomy" id="36863"/>
    <lineage>
        <taxon>Bacteria</taxon>
        <taxon>Pseudomonadati</taxon>
        <taxon>Pseudomonadota</taxon>
        <taxon>Betaproteobacteria</taxon>
        <taxon>Burkholderiales</taxon>
        <taxon>Sphaerotilaceae</taxon>
        <taxon>Ideonella</taxon>
    </lineage>
</organism>
<reference evidence="4 5" key="1">
    <citation type="submission" date="2019-09" db="EMBL/GenBank/DDBJ databases">
        <title>Draft genome sequences of 48 bacterial type strains from the CCUG.</title>
        <authorList>
            <person name="Tunovic T."/>
            <person name="Pineiro-Iglesias B."/>
            <person name="Unosson C."/>
            <person name="Inganas E."/>
            <person name="Ohlen M."/>
            <person name="Cardew S."/>
            <person name="Jensie-Markopoulos S."/>
            <person name="Salva-Serra F."/>
            <person name="Jaen-Luchoro D."/>
            <person name="Karlsson R."/>
            <person name="Svensson-Stadler L."/>
            <person name="Chun J."/>
            <person name="Moore E."/>
        </authorList>
    </citation>
    <scope>NUCLEOTIDE SEQUENCE [LARGE SCALE GENOMIC DNA]</scope>
    <source>
        <strain evidence="4 5">CCUG 30977</strain>
    </source>
</reference>
<proteinExistence type="predicted"/>
<evidence type="ECO:0000313" key="5">
    <source>
        <dbReference type="Proteomes" id="UP000430120"/>
    </source>
</evidence>
<protein>
    <submittedName>
        <fullName evidence="4">Transporter substrate-binding domain-containing protein</fullName>
    </submittedName>
</protein>
<dbReference type="Gene3D" id="3.40.190.10">
    <property type="entry name" value="Periplasmic binding protein-like II"/>
    <property type="match status" value="2"/>
</dbReference>
<evidence type="ECO:0000313" key="4">
    <source>
        <dbReference type="EMBL" id="KAB0584340.1"/>
    </source>
</evidence>
<sequence>MSNRALAYMEALRSPGWAQAGAGARALVGLTTFRTGWPLGHPGVTPATMFKQKPSQDQGNFGPVCARNEREAPNSSPRQRRYPLGRPGLTGQTQPQGLAPRASAWARSGHTPQGAAVQDQGTDPVPRTLMPSTRRHIMLGTTALLAGGAAVALWRHFSRDDALARVQASGVLRVGYALEAPYAMLDPLGQPSGESPEVARAVAERLGLRTTWILTSFDHLIPDLLADRFDLIAAGMFITPERARQVRFTRPTLRVRPGWLTQASRPLTLDYSAVQPSSSFRIAVLQGSAEEALFRQRPVPADSLLSVPDARSGQTAVLLGQAGALALSLPTVQAMALASEGRLAARPAMGPGTPTQQVALALRESDSRLADAVDQALAGYLGSPAHLAMLARFGLGPEDLPTAP</sequence>
<comment type="caution">
    <text evidence="4">The sequence shown here is derived from an EMBL/GenBank/DDBJ whole genome shotgun (WGS) entry which is preliminary data.</text>
</comment>
<dbReference type="Pfam" id="PF00497">
    <property type="entry name" value="SBP_bac_3"/>
    <property type="match status" value="1"/>
</dbReference>
<evidence type="ECO:0000256" key="1">
    <source>
        <dbReference type="ARBA" id="ARBA00022729"/>
    </source>
</evidence>
<dbReference type="EMBL" id="VZPB01000006">
    <property type="protein sequence ID" value="KAB0584340.1"/>
    <property type="molecule type" value="Genomic_DNA"/>
</dbReference>
<dbReference type="SMART" id="SM00062">
    <property type="entry name" value="PBPb"/>
    <property type="match status" value="1"/>
</dbReference>
<feature type="domain" description="Solute-binding protein family 3/N-terminal" evidence="3">
    <location>
        <begin position="171"/>
        <end position="384"/>
    </location>
</feature>
<gene>
    <name evidence="4" type="ORF">F7Q92_03740</name>
</gene>